<proteinExistence type="predicted"/>
<reference evidence="1 2" key="1">
    <citation type="submission" date="2019-12" db="EMBL/GenBank/DDBJ databases">
        <title>Litoreibacter badius sp. nov., a novel bacteriochlorophyll a-containing bacterium in the genus Litoreibacter.</title>
        <authorList>
            <person name="Kanamuro M."/>
            <person name="Takabe Y."/>
            <person name="Mori K."/>
            <person name="Takaichi S."/>
            <person name="Hanada S."/>
        </authorList>
    </citation>
    <scope>NUCLEOTIDE SEQUENCE [LARGE SCALE GENOMIC DNA]</scope>
    <source>
        <strain evidence="1 2">K6</strain>
    </source>
</reference>
<dbReference type="Proteomes" id="UP000436822">
    <property type="component" value="Unassembled WGS sequence"/>
</dbReference>
<comment type="caution">
    <text evidence="1">The sequence shown here is derived from an EMBL/GenBank/DDBJ whole genome shotgun (WGS) entry which is preliminary data.</text>
</comment>
<organism evidence="1 2">
    <name type="scientific">Litoreibacter roseus</name>
    <dbReference type="NCBI Taxonomy" id="2601869"/>
    <lineage>
        <taxon>Bacteria</taxon>
        <taxon>Pseudomonadati</taxon>
        <taxon>Pseudomonadota</taxon>
        <taxon>Alphaproteobacteria</taxon>
        <taxon>Rhodobacterales</taxon>
        <taxon>Roseobacteraceae</taxon>
        <taxon>Litoreibacter</taxon>
    </lineage>
</organism>
<protein>
    <submittedName>
        <fullName evidence="1">Uncharacterized protein</fullName>
    </submittedName>
</protein>
<evidence type="ECO:0000313" key="2">
    <source>
        <dbReference type="Proteomes" id="UP000436822"/>
    </source>
</evidence>
<name>A0A6N6JMI5_9RHOB</name>
<accession>A0A6N6JMI5</accession>
<dbReference type="AlphaFoldDB" id="A0A6N6JMI5"/>
<evidence type="ECO:0000313" key="1">
    <source>
        <dbReference type="EMBL" id="GFE67374.1"/>
    </source>
</evidence>
<dbReference type="RefSeq" id="WP_279285306.1">
    <property type="nucleotide sequence ID" value="NZ_BLJE01000016.1"/>
</dbReference>
<sequence>MNDYLLDILRDLQKHAEENNLTELKVKAERMLMFAEAVLKDQTS</sequence>
<gene>
    <name evidence="1" type="ORF">KIN_44480</name>
</gene>
<keyword evidence="2" id="KW-1185">Reference proteome</keyword>
<dbReference type="EMBL" id="BLJE01000016">
    <property type="protein sequence ID" value="GFE67374.1"/>
    <property type="molecule type" value="Genomic_DNA"/>
</dbReference>